<name>A0A0F3GXZ4_9BACT</name>
<dbReference type="AlphaFoldDB" id="A0A0F3GXZ4"/>
<reference evidence="1 2" key="1">
    <citation type="submission" date="2015-02" db="EMBL/GenBank/DDBJ databases">
        <title>Single-cell genomics of uncultivated deep-branching MTB reveals a conserved set of magnetosome genes.</title>
        <authorList>
            <person name="Kolinko S."/>
            <person name="Richter M."/>
            <person name="Glockner F.O."/>
            <person name="Brachmann A."/>
            <person name="Schuler D."/>
        </authorList>
    </citation>
    <scope>NUCLEOTIDE SEQUENCE [LARGE SCALE GENOMIC DNA]</scope>
    <source>
        <strain evidence="1">TM-1</strain>
    </source>
</reference>
<gene>
    <name evidence="1" type="ORF">MBAV_001078</name>
</gene>
<evidence type="ECO:0000313" key="1">
    <source>
        <dbReference type="EMBL" id="KJU86727.1"/>
    </source>
</evidence>
<proteinExistence type="predicted"/>
<accession>A0A0F3GXZ4</accession>
<sequence length="38" mass="4612">MYSLIKKIVIPKVFYRTDIGLPFINKDEEQLKIWGWID</sequence>
<organism evidence="1 2">
    <name type="scientific">Candidatus Magnetobacterium bavaricum</name>
    <dbReference type="NCBI Taxonomy" id="29290"/>
    <lineage>
        <taxon>Bacteria</taxon>
        <taxon>Pseudomonadati</taxon>
        <taxon>Nitrospirota</taxon>
        <taxon>Thermodesulfovibrionia</taxon>
        <taxon>Thermodesulfovibrionales</taxon>
        <taxon>Candidatus Magnetobacteriaceae</taxon>
        <taxon>Candidatus Magnetobacterium</taxon>
    </lineage>
</organism>
<keyword evidence="2" id="KW-1185">Reference proteome</keyword>
<dbReference type="EMBL" id="LACI01000480">
    <property type="protein sequence ID" value="KJU86727.1"/>
    <property type="molecule type" value="Genomic_DNA"/>
</dbReference>
<evidence type="ECO:0000313" key="2">
    <source>
        <dbReference type="Proteomes" id="UP000033423"/>
    </source>
</evidence>
<comment type="caution">
    <text evidence="1">The sequence shown here is derived from an EMBL/GenBank/DDBJ whole genome shotgun (WGS) entry which is preliminary data.</text>
</comment>
<dbReference type="Proteomes" id="UP000033423">
    <property type="component" value="Unassembled WGS sequence"/>
</dbReference>
<protein>
    <submittedName>
        <fullName evidence="1">Uncharacterized protein</fullName>
    </submittedName>
</protein>